<dbReference type="Pfam" id="PF12893">
    <property type="entry name" value="Lumazine_bd_2"/>
    <property type="match status" value="1"/>
</dbReference>
<dbReference type="Gene3D" id="3.10.450.50">
    <property type="match status" value="1"/>
</dbReference>
<dbReference type="EMBL" id="CP009896">
    <property type="protein sequence ID" value="AIY16995.1"/>
    <property type="molecule type" value="Genomic_DNA"/>
</dbReference>
<dbReference type="OrthoDB" id="4556332at2"/>
<dbReference type="Gene3D" id="3.40.50.720">
    <property type="entry name" value="NAD(P)-binding Rossmann-like Domain"/>
    <property type="match status" value="1"/>
</dbReference>
<sequence length="355" mass="36055">MPVHVTLLGLGRMGRALATRLTDRGHTVTTWSRSGGGTAATPAEAVAGAEVVLLCLYDGPACRAVLDQVRPALPAGAAVVNLATVGPDEAAELAALVPGTVHVPVLGSTGPAAAGTLTLLVGGTPGPAATAVLADLGTALPSGTPAQAAAAKLVANGVLADALLAVRTARSRAAALGLAPALTLDLLERTTLGGLVRAKRDRLDDDRLDGADFTATALAKDVALLAAALTPGADVAGLMTDPAVLAPLHDYAAGHATGDPSYHRRAFLPTARVEGLRDGVLTSWTLDEYCALFTGSPAPDEATRRRRIDHVSVTGTTGTATMTLHHGPDVFTDAFVLLQVDGAWRIASKTYHRAV</sequence>
<dbReference type="InterPro" id="IPR039437">
    <property type="entry name" value="FrzH/put_lumazine-bd"/>
</dbReference>
<evidence type="ECO:0000313" key="1">
    <source>
        <dbReference type="EMBL" id="AIY16995.1"/>
    </source>
</evidence>
<dbReference type="AlphaFoldDB" id="A0A0A1DNQ7"/>
<dbReference type="SUPFAM" id="SSF51735">
    <property type="entry name" value="NAD(P)-binding Rossmann-fold domains"/>
    <property type="match status" value="1"/>
</dbReference>
<dbReference type="InterPro" id="IPR036291">
    <property type="entry name" value="NAD(P)-bd_dom_sf"/>
</dbReference>
<dbReference type="Proteomes" id="UP000030300">
    <property type="component" value="Chromosome"/>
</dbReference>
<organism evidence="1 2">
    <name type="scientific">Nocardioides simplex</name>
    <name type="common">Arthrobacter simplex</name>
    <dbReference type="NCBI Taxonomy" id="2045"/>
    <lineage>
        <taxon>Bacteria</taxon>
        <taxon>Bacillati</taxon>
        <taxon>Actinomycetota</taxon>
        <taxon>Actinomycetes</taxon>
        <taxon>Propionibacteriales</taxon>
        <taxon>Nocardioidaceae</taxon>
        <taxon>Pimelobacter</taxon>
    </lineage>
</organism>
<dbReference type="eggNOG" id="COG2084">
    <property type="taxonomic scope" value="Bacteria"/>
</dbReference>
<reference evidence="1 2" key="1">
    <citation type="journal article" date="2015" name="Genome Announc.">
        <title>Complete Genome Sequence of Steroid-Transforming Nocardioides simplex VKM Ac-2033D.</title>
        <authorList>
            <person name="Shtratnikova V.Y."/>
            <person name="Schelkunov M.I."/>
            <person name="Pekov Y.A."/>
            <person name="Fokina V.V."/>
            <person name="Logacheva M.D."/>
            <person name="Sokolov S.L."/>
            <person name="Bragin E.Y."/>
            <person name="Ashapkin V.V."/>
            <person name="Donova M.V."/>
        </authorList>
    </citation>
    <scope>NUCLEOTIDE SEQUENCE [LARGE SCALE GENOMIC DNA]</scope>
    <source>
        <strain evidence="1 2">VKM Ac-2033D</strain>
    </source>
</reference>
<accession>A0A0A1DNQ7</accession>
<dbReference type="SUPFAM" id="SSF54427">
    <property type="entry name" value="NTF2-like"/>
    <property type="match status" value="1"/>
</dbReference>
<gene>
    <name evidence="1" type="ORF">KR76_09905</name>
</gene>
<dbReference type="InterPro" id="IPR032710">
    <property type="entry name" value="NTF2-like_dom_sf"/>
</dbReference>
<dbReference type="STRING" id="2045.KR76_09905"/>
<dbReference type="GO" id="GO:0050661">
    <property type="term" value="F:NADP binding"/>
    <property type="evidence" value="ECO:0007669"/>
    <property type="project" value="InterPro"/>
</dbReference>
<dbReference type="HOGENOM" id="CLU_780395_0_0_11"/>
<dbReference type="InterPro" id="IPR051265">
    <property type="entry name" value="HIBADH-related_NP60_sf"/>
</dbReference>
<dbReference type="Pfam" id="PF03446">
    <property type="entry name" value="NAD_binding_2"/>
    <property type="match status" value="1"/>
</dbReference>
<dbReference type="KEGG" id="psim:KR76_09905"/>
<dbReference type="PANTHER" id="PTHR43580:SF2">
    <property type="entry name" value="CYTOKINE-LIKE NUCLEAR FACTOR N-PAC"/>
    <property type="match status" value="1"/>
</dbReference>
<proteinExistence type="predicted"/>
<dbReference type="GeneID" id="96609213"/>
<dbReference type="PANTHER" id="PTHR43580">
    <property type="entry name" value="OXIDOREDUCTASE GLYR1-RELATED"/>
    <property type="match status" value="1"/>
</dbReference>
<keyword evidence="2" id="KW-1185">Reference proteome</keyword>
<evidence type="ECO:0000313" key="2">
    <source>
        <dbReference type="Proteomes" id="UP000030300"/>
    </source>
</evidence>
<dbReference type="InterPro" id="IPR006115">
    <property type="entry name" value="6PGDH_NADP-bd"/>
</dbReference>
<dbReference type="RefSeq" id="WP_038677982.1">
    <property type="nucleotide sequence ID" value="NZ_BJMC01000008.1"/>
</dbReference>
<protein>
    <submittedName>
        <fullName evidence="1">Putative dehydrogenase</fullName>
    </submittedName>
</protein>
<name>A0A0A1DNQ7_NOCSI</name>